<feature type="signal peptide" evidence="1">
    <location>
        <begin position="1"/>
        <end position="19"/>
    </location>
</feature>
<dbReference type="PANTHER" id="PTHR43135">
    <property type="entry name" value="ALPHA-D-RIBOSE 1-METHYLPHOSPHONATE 5-TRIPHOSPHATE DIPHOSPHATASE"/>
    <property type="match status" value="1"/>
</dbReference>
<gene>
    <name evidence="3" type="ORF">ACFO3O_12120</name>
</gene>
<dbReference type="Proteomes" id="UP001596043">
    <property type="component" value="Unassembled WGS sequence"/>
</dbReference>
<dbReference type="InterPro" id="IPR011059">
    <property type="entry name" value="Metal-dep_hydrolase_composite"/>
</dbReference>
<dbReference type="SUPFAM" id="SSF51338">
    <property type="entry name" value="Composite domain of metallo-dependent hydrolases"/>
    <property type="match status" value="1"/>
</dbReference>
<evidence type="ECO:0000256" key="1">
    <source>
        <dbReference type="SAM" id="SignalP"/>
    </source>
</evidence>
<keyword evidence="4" id="KW-1185">Reference proteome</keyword>
<dbReference type="InterPro" id="IPR051781">
    <property type="entry name" value="Metallo-dep_Hydrolase"/>
</dbReference>
<comment type="caution">
    <text evidence="3">The sequence shown here is derived from an EMBL/GenBank/DDBJ whole genome shotgun (WGS) entry which is preliminary data.</text>
</comment>
<reference evidence="4" key="1">
    <citation type="journal article" date="2019" name="Int. J. Syst. Evol. Microbiol.">
        <title>The Global Catalogue of Microorganisms (GCM) 10K type strain sequencing project: providing services to taxonomists for standard genome sequencing and annotation.</title>
        <authorList>
            <consortium name="The Broad Institute Genomics Platform"/>
            <consortium name="The Broad Institute Genome Sequencing Center for Infectious Disease"/>
            <person name="Wu L."/>
            <person name="Ma J."/>
        </authorList>
    </citation>
    <scope>NUCLEOTIDE SEQUENCE [LARGE SCALE GENOMIC DNA]</scope>
    <source>
        <strain evidence="4">YJ-61-S</strain>
    </source>
</reference>
<proteinExistence type="predicted"/>
<protein>
    <submittedName>
        <fullName evidence="3">Amidohydrolase family protein</fullName>
    </submittedName>
</protein>
<keyword evidence="1" id="KW-0732">Signal</keyword>
<dbReference type="InterPro" id="IPR032466">
    <property type="entry name" value="Metal_Hydrolase"/>
</dbReference>
<accession>A0ABV9HYU7</accession>
<dbReference type="Gene3D" id="2.30.40.10">
    <property type="entry name" value="Urease, subunit C, domain 1"/>
    <property type="match status" value="1"/>
</dbReference>
<dbReference type="PANTHER" id="PTHR43135:SF3">
    <property type="entry name" value="ALPHA-D-RIBOSE 1-METHYLPHOSPHONATE 5-TRIPHOSPHATE DIPHOSPHATASE"/>
    <property type="match status" value="1"/>
</dbReference>
<feature type="chain" id="PRO_5045652960" evidence="1">
    <location>
        <begin position="20"/>
        <end position="426"/>
    </location>
</feature>
<dbReference type="CDD" id="cd01299">
    <property type="entry name" value="Met_dep_hydrolase_A"/>
    <property type="match status" value="1"/>
</dbReference>
<dbReference type="Gene3D" id="3.20.20.140">
    <property type="entry name" value="Metal-dependent hydrolases"/>
    <property type="match status" value="1"/>
</dbReference>
<feature type="domain" description="Amidohydrolase-related" evidence="2">
    <location>
        <begin position="74"/>
        <end position="422"/>
    </location>
</feature>
<dbReference type="RefSeq" id="WP_379979135.1">
    <property type="nucleotide sequence ID" value="NZ_JBHSFV010000007.1"/>
</dbReference>
<dbReference type="InterPro" id="IPR006680">
    <property type="entry name" value="Amidohydro-rel"/>
</dbReference>
<evidence type="ECO:0000313" key="4">
    <source>
        <dbReference type="Proteomes" id="UP001596043"/>
    </source>
</evidence>
<evidence type="ECO:0000313" key="3">
    <source>
        <dbReference type="EMBL" id="MFC4634660.1"/>
    </source>
</evidence>
<dbReference type="SUPFAM" id="SSF51556">
    <property type="entry name" value="Metallo-dependent hydrolases"/>
    <property type="match status" value="1"/>
</dbReference>
<sequence>MKKIILLLCILFIGITSFAQETTLLHCGKLIDTEKGTVLTERTIVVQGTKIVSINNGYTQPKKNETVIDLKSKTVMPGLIDMHVHIEGETSPTRYIEPFTKNEADVAYTAAEIAERTLMAGFTTVRDLGGSGVNVSLRNAINKGTIDGPRIFTAEKAIGTTGGHADPTNGYKKDLMGDPGPAEGVINSPEDARKAVRQRYKNGADLIKITATGGVLSVSKNGVNPQFTQEEINEIVKTAKEYGMSVAAHAHGVEGMKRAIKGGVTTIEHGSLMDKETATLMKQYNTYLVPTLSAGRYVRQQADIAGYYPAIIIPKIMKVDAGIRETMKMVAEEGVNIAFGTDAGVFPHGENAKEFIYMVETGWSEIFSIQSATITNAKVLDMQGQLGELKEGYLADIIAVDGDPIKDISVMTRVSFVMKNGVVYKK</sequence>
<dbReference type="InterPro" id="IPR057744">
    <property type="entry name" value="OTAase-like"/>
</dbReference>
<dbReference type="Pfam" id="PF01979">
    <property type="entry name" value="Amidohydro_1"/>
    <property type="match status" value="1"/>
</dbReference>
<organism evidence="3 4">
    <name type="scientific">Dokdonia ponticola</name>
    <dbReference type="NCBI Taxonomy" id="2041041"/>
    <lineage>
        <taxon>Bacteria</taxon>
        <taxon>Pseudomonadati</taxon>
        <taxon>Bacteroidota</taxon>
        <taxon>Flavobacteriia</taxon>
        <taxon>Flavobacteriales</taxon>
        <taxon>Flavobacteriaceae</taxon>
        <taxon>Dokdonia</taxon>
    </lineage>
</organism>
<dbReference type="EMBL" id="JBHSFV010000007">
    <property type="protein sequence ID" value="MFC4634660.1"/>
    <property type="molecule type" value="Genomic_DNA"/>
</dbReference>
<name>A0ABV9HYU7_9FLAO</name>
<evidence type="ECO:0000259" key="2">
    <source>
        <dbReference type="Pfam" id="PF01979"/>
    </source>
</evidence>